<reference evidence="7" key="1">
    <citation type="journal article" date="2019" name="Int. J. Syst. Evol. Microbiol.">
        <title>The Global Catalogue of Microorganisms (GCM) 10K type strain sequencing project: providing services to taxonomists for standard genome sequencing and annotation.</title>
        <authorList>
            <consortium name="The Broad Institute Genomics Platform"/>
            <consortium name="The Broad Institute Genome Sequencing Center for Infectious Disease"/>
            <person name="Wu L."/>
            <person name="Ma J."/>
        </authorList>
    </citation>
    <scope>NUCLEOTIDE SEQUENCE [LARGE SCALE GENOMIC DNA]</scope>
    <source>
        <strain evidence="7">JCM 18055</strain>
    </source>
</reference>
<evidence type="ECO:0000256" key="2">
    <source>
        <dbReference type="ARBA" id="ARBA00023125"/>
    </source>
</evidence>
<dbReference type="PANTHER" id="PTHR46796">
    <property type="entry name" value="HTH-TYPE TRANSCRIPTIONAL ACTIVATOR RHAS-RELATED"/>
    <property type="match status" value="1"/>
</dbReference>
<evidence type="ECO:0000313" key="6">
    <source>
        <dbReference type="EMBL" id="GAA4709348.1"/>
    </source>
</evidence>
<gene>
    <name evidence="6" type="ORF">GCM10023215_58690</name>
</gene>
<evidence type="ECO:0000259" key="5">
    <source>
        <dbReference type="PROSITE" id="PS01124"/>
    </source>
</evidence>
<accession>A0ABP8XJG3</accession>
<dbReference type="Pfam" id="PF12833">
    <property type="entry name" value="HTH_18"/>
    <property type="match status" value="1"/>
</dbReference>
<dbReference type="PROSITE" id="PS01124">
    <property type="entry name" value="HTH_ARAC_FAMILY_2"/>
    <property type="match status" value="1"/>
</dbReference>
<dbReference type="Gene3D" id="1.10.10.60">
    <property type="entry name" value="Homeodomain-like"/>
    <property type="match status" value="1"/>
</dbReference>
<dbReference type="SUPFAM" id="SSF46689">
    <property type="entry name" value="Homeodomain-like"/>
    <property type="match status" value="1"/>
</dbReference>
<keyword evidence="2" id="KW-0238">DNA-binding</keyword>
<dbReference type="InterPro" id="IPR050204">
    <property type="entry name" value="AraC_XylS_family_regulators"/>
</dbReference>
<dbReference type="SMART" id="SM00342">
    <property type="entry name" value="HTH_ARAC"/>
    <property type="match status" value="1"/>
</dbReference>
<evidence type="ECO:0000256" key="3">
    <source>
        <dbReference type="ARBA" id="ARBA00023163"/>
    </source>
</evidence>
<evidence type="ECO:0000256" key="1">
    <source>
        <dbReference type="ARBA" id="ARBA00023015"/>
    </source>
</evidence>
<proteinExistence type="predicted"/>
<keyword evidence="7" id="KW-1185">Reference proteome</keyword>
<organism evidence="6 7">
    <name type="scientific">Pseudonocardia yuanmonensis</name>
    <dbReference type="NCBI Taxonomy" id="1095914"/>
    <lineage>
        <taxon>Bacteria</taxon>
        <taxon>Bacillati</taxon>
        <taxon>Actinomycetota</taxon>
        <taxon>Actinomycetes</taxon>
        <taxon>Pseudonocardiales</taxon>
        <taxon>Pseudonocardiaceae</taxon>
        <taxon>Pseudonocardia</taxon>
    </lineage>
</organism>
<feature type="domain" description="HTH araC/xylS-type" evidence="5">
    <location>
        <begin position="236"/>
        <end position="337"/>
    </location>
</feature>
<keyword evidence="3" id="KW-0804">Transcription</keyword>
<dbReference type="EMBL" id="BAABIC010000027">
    <property type="protein sequence ID" value="GAA4709348.1"/>
    <property type="molecule type" value="Genomic_DNA"/>
</dbReference>
<name>A0ABP8XJG3_9PSEU</name>
<dbReference type="PANTHER" id="PTHR46796:SF12">
    <property type="entry name" value="HTH-TYPE DNA-BINDING TRANSCRIPTIONAL ACTIVATOR EUTR"/>
    <property type="match status" value="1"/>
</dbReference>
<comment type="caution">
    <text evidence="6">The sequence shown here is derived from an EMBL/GenBank/DDBJ whole genome shotgun (WGS) entry which is preliminary data.</text>
</comment>
<dbReference type="RefSeq" id="WP_345384023.1">
    <property type="nucleotide sequence ID" value="NZ_BAABIC010000027.1"/>
</dbReference>
<evidence type="ECO:0000256" key="4">
    <source>
        <dbReference type="SAM" id="MobiDB-lite"/>
    </source>
</evidence>
<dbReference type="InterPro" id="IPR018060">
    <property type="entry name" value="HTH_AraC"/>
</dbReference>
<keyword evidence="1" id="KW-0805">Transcription regulation</keyword>
<protein>
    <submittedName>
        <fullName evidence="6">AraC family transcriptional regulator</fullName>
    </submittedName>
</protein>
<dbReference type="InterPro" id="IPR009057">
    <property type="entry name" value="Homeodomain-like_sf"/>
</dbReference>
<dbReference type="Proteomes" id="UP001500325">
    <property type="component" value="Unassembled WGS sequence"/>
</dbReference>
<dbReference type="InterPro" id="IPR035418">
    <property type="entry name" value="AraC-bd_2"/>
</dbReference>
<evidence type="ECO:0000313" key="7">
    <source>
        <dbReference type="Proteomes" id="UP001500325"/>
    </source>
</evidence>
<feature type="region of interest" description="Disordered" evidence="4">
    <location>
        <begin position="1"/>
        <end position="23"/>
    </location>
</feature>
<sequence length="343" mass="37351">MTEPIRPERGALAQVEPEPSAGTLVRTSDVDEASAAISQAYAPNKLQIAGRPSRFEMRLWTNGMPGLDFGYVELGTDVRLYAPPPRYYVVVLAGVGHVRVGQRQDSVLATGGRAVVVSPDESVYFEDWSQDCRLITARFEPAALENMLASLLGRVPAAPLRFAIQLDLDGPRAGSFLRTLQLLRSESGRPDGMMADPVMAGSLAGLAMTGLLRGQPHNYSDELSGPERRVAPASIRNALDLIEEKAADIVSVADLAAAAGLSVRALEEGFRRYVGKPPMTYLREFRLAQIHAELRASEPESTTASAVARRWGFNHYGRFTASYSARYGVSPAETLRRPRKVII</sequence>
<dbReference type="Pfam" id="PF14525">
    <property type="entry name" value="AraC_binding_2"/>
    <property type="match status" value="1"/>
</dbReference>